<dbReference type="InParanoid" id="A0A803YQJ5"/>
<evidence type="ECO:0000256" key="1">
    <source>
        <dbReference type="SAM" id="SignalP"/>
    </source>
</evidence>
<protein>
    <recommendedName>
        <fullName evidence="2">Alpha-macroglobulin receptor-binding domain-containing protein</fullName>
    </recommendedName>
</protein>
<dbReference type="GO" id="GO:0005576">
    <property type="term" value="C:extracellular region"/>
    <property type="evidence" value="ECO:0007669"/>
    <property type="project" value="InterPro"/>
</dbReference>
<organism evidence="3 4">
    <name type="scientific">Meleagris gallopavo</name>
    <name type="common">Wild turkey</name>
    <dbReference type="NCBI Taxonomy" id="9103"/>
    <lineage>
        <taxon>Eukaryota</taxon>
        <taxon>Metazoa</taxon>
        <taxon>Chordata</taxon>
        <taxon>Craniata</taxon>
        <taxon>Vertebrata</taxon>
        <taxon>Euteleostomi</taxon>
        <taxon>Archelosauria</taxon>
        <taxon>Archosauria</taxon>
        <taxon>Dinosauria</taxon>
        <taxon>Saurischia</taxon>
        <taxon>Theropoda</taxon>
        <taxon>Coelurosauria</taxon>
        <taxon>Aves</taxon>
        <taxon>Neognathae</taxon>
        <taxon>Galloanserae</taxon>
        <taxon>Galliformes</taxon>
        <taxon>Phasianidae</taxon>
        <taxon>Meleagridinae</taxon>
        <taxon>Meleagris</taxon>
    </lineage>
</organism>
<sequence>MVIVEVSLLTGFVLAARSEIVFYLSSESNLGEESKEQLKNELSFAFLPQLSHMSETYVLHLEREIGVTNLKPAYVRVYDYYHPGDLQGFYHLSSVFWFCHCCTAL</sequence>
<dbReference type="SUPFAM" id="SSF49410">
    <property type="entry name" value="Alpha-macroglobulin receptor domain"/>
    <property type="match status" value="1"/>
</dbReference>
<accession>A0A803YQJ5</accession>
<keyword evidence="4" id="KW-1185">Reference proteome</keyword>
<proteinExistence type="predicted"/>
<name>A0A803YQJ5_MELGA</name>
<reference evidence="3" key="2">
    <citation type="submission" date="2025-08" db="UniProtKB">
        <authorList>
            <consortium name="Ensembl"/>
        </authorList>
    </citation>
    <scope>IDENTIFICATION</scope>
</reference>
<evidence type="ECO:0000259" key="2">
    <source>
        <dbReference type="SMART" id="SM01361"/>
    </source>
</evidence>
<feature type="signal peptide" evidence="1">
    <location>
        <begin position="1"/>
        <end position="15"/>
    </location>
</feature>
<evidence type="ECO:0000313" key="3">
    <source>
        <dbReference type="Ensembl" id="ENSMGAP00000034043.1"/>
    </source>
</evidence>
<dbReference type="Ensembl" id="ENSMGAT00000023004.1">
    <property type="protein sequence ID" value="ENSMGAP00000034043.1"/>
    <property type="gene ID" value="ENSMGAG00000018135.1"/>
</dbReference>
<reference evidence="3 4" key="1">
    <citation type="journal article" date="2010" name="PLoS Biol.">
        <title>Multi-platform next-generation sequencing of the domestic turkey (Meleagris gallopavo): genome assembly and analysis.</title>
        <authorList>
            <person name="Dalloul R.A."/>
            <person name="Long J.A."/>
            <person name="Zimin A.V."/>
            <person name="Aslam L."/>
            <person name="Beal K."/>
            <person name="Blomberg L.A."/>
            <person name="Bouffard P."/>
            <person name="Burt D.W."/>
            <person name="Crasta O."/>
            <person name="Crooijmans R.P."/>
            <person name="Cooper K."/>
            <person name="Coulombe R.A."/>
            <person name="De S."/>
            <person name="Delany M.E."/>
            <person name="Dodgson J.B."/>
            <person name="Dong J.J."/>
            <person name="Evans C."/>
            <person name="Frederickson K.M."/>
            <person name="Flicek P."/>
            <person name="Florea L."/>
            <person name="Folkerts O."/>
            <person name="Groenen M.A."/>
            <person name="Harkins T.T."/>
            <person name="Herrero J."/>
            <person name="Hoffmann S."/>
            <person name="Megens H.J."/>
            <person name="Jiang A."/>
            <person name="de Jong P."/>
            <person name="Kaiser P."/>
            <person name="Kim H."/>
            <person name="Kim K.W."/>
            <person name="Kim S."/>
            <person name="Langenberger D."/>
            <person name="Lee M.K."/>
            <person name="Lee T."/>
            <person name="Mane S."/>
            <person name="Marcais G."/>
            <person name="Marz M."/>
            <person name="McElroy A.P."/>
            <person name="Modise T."/>
            <person name="Nefedov M."/>
            <person name="Notredame C."/>
            <person name="Paton I.R."/>
            <person name="Payne W.S."/>
            <person name="Pertea G."/>
            <person name="Prickett D."/>
            <person name="Puiu D."/>
            <person name="Qioa D."/>
            <person name="Raineri E."/>
            <person name="Ruffier M."/>
            <person name="Salzberg S.L."/>
            <person name="Schatz M.C."/>
            <person name="Scheuring C."/>
            <person name="Schmidt C.J."/>
            <person name="Schroeder S."/>
            <person name="Searle S.M."/>
            <person name="Smith E.J."/>
            <person name="Smith J."/>
            <person name="Sonstegard T.S."/>
            <person name="Stadler P.F."/>
            <person name="Tafer H."/>
            <person name="Tu Z.J."/>
            <person name="Van Tassell C.P."/>
            <person name="Vilella A.J."/>
            <person name="Williams K.P."/>
            <person name="Yorke J.A."/>
            <person name="Zhang L."/>
            <person name="Zhang H.B."/>
            <person name="Zhang X."/>
            <person name="Zhang Y."/>
            <person name="Reed K.M."/>
        </authorList>
    </citation>
    <scope>NUCLEOTIDE SEQUENCE [LARGE SCALE GENOMIC DNA]</scope>
</reference>
<reference evidence="3" key="3">
    <citation type="submission" date="2025-09" db="UniProtKB">
        <authorList>
            <consortium name="Ensembl"/>
        </authorList>
    </citation>
    <scope>IDENTIFICATION</scope>
</reference>
<dbReference type="InterPro" id="IPR036595">
    <property type="entry name" value="A-macroglobulin_rcpt-bd_sf"/>
</dbReference>
<dbReference type="Proteomes" id="UP000001645">
    <property type="component" value="Chromosome 1"/>
</dbReference>
<keyword evidence="1" id="KW-0732">Signal</keyword>
<evidence type="ECO:0000313" key="4">
    <source>
        <dbReference type="Proteomes" id="UP000001645"/>
    </source>
</evidence>
<dbReference type="InterPro" id="IPR009048">
    <property type="entry name" value="A-macroglobulin_rcpt-bd"/>
</dbReference>
<feature type="chain" id="PRO_5032931657" description="Alpha-macroglobulin receptor-binding domain-containing protein" evidence="1">
    <location>
        <begin position="16"/>
        <end position="105"/>
    </location>
</feature>
<dbReference type="Gene3D" id="2.60.40.690">
    <property type="entry name" value="Alpha-macroglobulin, receptor-binding domain"/>
    <property type="match status" value="1"/>
</dbReference>
<dbReference type="GeneTree" id="ENSGT00960000190469"/>
<dbReference type="AlphaFoldDB" id="A0A803YQJ5"/>
<dbReference type="Pfam" id="PF07677">
    <property type="entry name" value="A2M_recep"/>
    <property type="match status" value="1"/>
</dbReference>
<feature type="domain" description="Alpha-macroglobulin receptor-binding" evidence="2">
    <location>
        <begin position="1"/>
        <end position="90"/>
    </location>
</feature>
<dbReference type="SMART" id="SM01361">
    <property type="entry name" value="A2M_recep"/>
    <property type="match status" value="1"/>
</dbReference>